<evidence type="ECO:0000259" key="5">
    <source>
        <dbReference type="Pfam" id="PF25137"/>
    </source>
</evidence>
<dbReference type="GO" id="GO:0018506">
    <property type="term" value="F:maleylacetate reductase activity"/>
    <property type="evidence" value="ECO:0007669"/>
    <property type="project" value="InterPro"/>
</dbReference>
<comment type="similarity">
    <text evidence="1">Belongs to the iron-containing alcohol dehydrogenase family.</text>
</comment>
<dbReference type="Pfam" id="PF25137">
    <property type="entry name" value="ADH_Fe_C"/>
    <property type="match status" value="1"/>
</dbReference>
<keyword evidence="7" id="KW-1185">Reference proteome</keyword>
<dbReference type="EMBL" id="PHHF01000079">
    <property type="protein sequence ID" value="PTD16802.1"/>
    <property type="molecule type" value="Genomic_DNA"/>
</dbReference>
<dbReference type="CDD" id="cd08177">
    <property type="entry name" value="MAR"/>
    <property type="match status" value="1"/>
</dbReference>
<dbReference type="GO" id="GO:0004022">
    <property type="term" value="F:alcohol dehydrogenase (NAD+) activity"/>
    <property type="evidence" value="ECO:0007669"/>
    <property type="project" value="TreeGrafter"/>
</dbReference>
<sequence length="357" mass="36780">MPLQFTYEANPGRIVFAPGSVESVRDEIVRLGAGRALILCTPNQRDLAERVALLLGDLGAGIFDGAVMHVPVETIAACREQADAAAADCAVAIGGGSTTGLAKALTLETGLPIIAIPTTYAGSEMTPIWGITKDRRKVTGRHRAVLPRCVIYDPELLLSLPPAITGPSGLNAIAHAVEALYAPDINPITALMAEEAIRAMAQGLPRAVVAPEDIAARAATLYGAWLGGAVLGAVGMGLHHKICHTLGGMCDLPHAEMHAIMLPYVAAFNAGAAPHALARVATALGGSEAGDAARLLHALRRETCPMQSLAALGMARADIRPAAEAAAASSYPNPRAASADEIEQLIAAAYDGGEPQL</sequence>
<dbReference type="InterPro" id="IPR034786">
    <property type="entry name" value="MAR"/>
</dbReference>
<dbReference type="InterPro" id="IPR039697">
    <property type="entry name" value="Alcohol_dehydrogenase_Fe"/>
</dbReference>
<evidence type="ECO:0000313" key="6">
    <source>
        <dbReference type="EMBL" id="PTD16802.1"/>
    </source>
</evidence>
<dbReference type="Gene3D" id="1.20.1090.10">
    <property type="entry name" value="Dehydroquinate synthase-like - alpha domain"/>
    <property type="match status" value="1"/>
</dbReference>
<evidence type="ECO:0000259" key="4">
    <source>
        <dbReference type="Pfam" id="PF00465"/>
    </source>
</evidence>
<dbReference type="Gene3D" id="3.40.50.1970">
    <property type="match status" value="1"/>
</dbReference>
<feature type="domain" description="Fe-containing alcohol dehydrogenase-like C-terminal" evidence="5">
    <location>
        <begin position="168"/>
        <end position="350"/>
    </location>
</feature>
<evidence type="ECO:0000313" key="7">
    <source>
        <dbReference type="Proteomes" id="UP000241206"/>
    </source>
</evidence>
<dbReference type="PANTHER" id="PTHR11496">
    <property type="entry name" value="ALCOHOL DEHYDROGENASE"/>
    <property type="match status" value="1"/>
</dbReference>
<organism evidence="6 7">
    <name type="scientific">Edaphosphingomonas fennica</name>
    <dbReference type="NCBI Taxonomy" id="114404"/>
    <lineage>
        <taxon>Bacteria</taxon>
        <taxon>Pseudomonadati</taxon>
        <taxon>Pseudomonadota</taxon>
        <taxon>Alphaproteobacteria</taxon>
        <taxon>Sphingomonadales</taxon>
        <taxon>Rhizorhabdaceae</taxon>
        <taxon>Edaphosphingomonas</taxon>
    </lineage>
</organism>
<dbReference type="SUPFAM" id="SSF56796">
    <property type="entry name" value="Dehydroquinate synthase-like"/>
    <property type="match status" value="1"/>
</dbReference>
<gene>
    <name evidence="6" type="ORF">CV103_20010</name>
</gene>
<accession>A0A2T4HLW4</accession>
<evidence type="ECO:0000256" key="1">
    <source>
        <dbReference type="ARBA" id="ARBA00007358"/>
    </source>
</evidence>
<protein>
    <submittedName>
        <fullName evidence="6">Maleylacetate reductase</fullName>
    </submittedName>
</protein>
<dbReference type="InterPro" id="IPR001670">
    <property type="entry name" value="ADH_Fe/GldA"/>
</dbReference>
<keyword evidence="3" id="KW-0520">NAD</keyword>
<feature type="domain" description="Alcohol dehydrogenase iron-type/glycerol dehydrogenase GldA" evidence="4">
    <location>
        <begin position="11"/>
        <end position="154"/>
    </location>
</feature>
<dbReference type="RefSeq" id="WP_107395956.1">
    <property type="nucleotide sequence ID" value="NZ_PHHF01000079.1"/>
</dbReference>
<dbReference type="FunFam" id="3.40.50.1970:FF:000015">
    <property type="entry name" value="Maleylacetate reductase 1"/>
    <property type="match status" value="1"/>
</dbReference>
<evidence type="ECO:0000256" key="3">
    <source>
        <dbReference type="ARBA" id="ARBA00023027"/>
    </source>
</evidence>
<dbReference type="GO" id="GO:0046872">
    <property type="term" value="F:metal ion binding"/>
    <property type="evidence" value="ECO:0007669"/>
    <property type="project" value="InterPro"/>
</dbReference>
<comment type="caution">
    <text evidence="6">The sequence shown here is derived from an EMBL/GenBank/DDBJ whole genome shotgun (WGS) entry which is preliminary data.</text>
</comment>
<dbReference type="InterPro" id="IPR056798">
    <property type="entry name" value="ADH_Fe_C"/>
</dbReference>
<dbReference type="PANTHER" id="PTHR11496:SF102">
    <property type="entry name" value="ALCOHOL DEHYDROGENASE 4"/>
    <property type="match status" value="1"/>
</dbReference>
<evidence type="ECO:0000256" key="2">
    <source>
        <dbReference type="ARBA" id="ARBA00023002"/>
    </source>
</evidence>
<dbReference type="Pfam" id="PF00465">
    <property type="entry name" value="Fe-ADH"/>
    <property type="match status" value="1"/>
</dbReference>
<proteinExistence type="inferred from homology"/>
<name>A0A2T4HLW4_9SPHN</name>
<dbReference type="Proteomes" id="UP000241206">
    <property type="component" value="Unassembled WGS sequence"/>
</dbReference>
<reference evidence="6 7" key="1">
    <citation type="submission" date="2017-11" db="EMBL/GenBank/DDBJ databases">
        <title>Sphingomonas oleivorans sp. nov., isolated from oil-contaminated soil.</title>
        <authorList>
            <person name="Wang L."/>
            <person name="Chen L."/>
        </authorList>
    </citation>
    <scope>NUCLEOTIDE SEQUENCE [LARGE SCALE GENOMIC DNA]</scope>
    <source>
        <strain evidence="6 7">K101</strain>
    </source>
</reference>
<dbReference type="AlphaFoldDB" id="A0A2T4HLW4"/>
<keyword evidence="2" id="KW-0560">Oxidoreductase</keyword>